<feature type="domain" description="LRAT" evidence="2">
    <location>
        <begin position="164"/>
        <end position="273"/>
    </location>
</feature>
<comment type="caution">
    <text evidence="3">The sequence shown here is derived from an EMBL/GenBank/DDBJ whole genome shotgun (WGS) entry which is preliminary data.</text>
</comment>
<dbReference type="Proteomes" id="UP001558613">
    <property type="component" value="Unassembled WGS sequence"/>
</dbReference>
<dbReference type="InterPro" id="IPR007053">
    <property type="entry name" value="LRAT_dom"/>
</dbReference>
<dbReference type="Gene3D" id="3.90.1720.10">
    <property type="entry name" value="endopeptidase domain like (from Nostoc punctiforme)"/>
    <property type="match status" value="1"/>
</dbReference>
<dbReference type="EMBL" id="JAYMGO010000003">
    <property type="protein sequence ID" value="KAL1277147.1"/>
    <property type="molecule type" value="Genomic_DNA"/>
</dbReference>
<proteinExistence type="predicted"/>
<gene>
    <name evidence="3" type="ORF">QQF64_023820</name>
</gene>
<accession>A0ABR3NJX6</accession>
<protein>
    <recommendedName>
        <fullName evidence="2">LRAT domain-containing protein</fullName>
    </recommendedName>
</protein>
<reference evidence="3 4" key="1">
    <citation type="submission" date="2023-09" db="EMBL/GenBank/DDBJ databases">
        <authorList>
            <person name="Wang M."/>
        </authorList>
    </citation>
    <scope>NUCLEOTIDE SEQUENCE [LARGE SCALE GENOMIC DNA]</scope>
    <source>
        <strain evidence="3">GT-2023</strain>
        <tissue evidence="3">Liver</tissue>
    </source>
</reference>
<evidence type="ECO:0000313" key="4">
    <source>
        <dbReference type="Proteomes" id="UP001558613"/>
    </source>
</evidence>
<name>A0ABR3NJX6_9TELE</name>
<evidence type="ECO:0000256" key="1">
    <source>
        <dbReference type="SAM" id="MobiDB-lite"/>
    </source>
</evidence>
<evidence type="ECO:0000259" key="2">
    <source>
        <dbReference type="Pfam" id="PF04970"/>
    </source>
</evidence>
<keyword evidence="4" id="KW-1185">Reference proteome</keyword>
<feature type="region of interest" description="Disordered" evidence="1">
    <location>
        <begin position="280"/>
        <end position="299"/>
    </location>
</feature>
<dbReference type="Pfam" id="PF04970">
    <property type="entry name" value="LRAT"/>
    <property type="match status" value="1"/>
</dbReference>
<organism evidence="3 4">
    <name type="scientific">Cirrhinus molitorella</name>
    <name type="common">mud carp</name>
    <dbReference type="NCBI Taxonomy" id="172907"/>
    <lineage>
        <taxon>Eukaryota</taxon>
        <taxon>Metazoa</taxon>
        <taxon>Chordata</taxon>
        <taxon>Craniata</taxon>
        <taxon>Vertebrata</taxon>
        <taxon>Euteleostomi</taxon>
        <taxon>Actinopterygii</taxon>
        <taxon>Neopterygii</taxon>
        <taxon>Teleostei</taxon>
        <taxon>Ostariophysi</taxon>
        <taxon>Cypriniformes</taxon>
        <taxon>Cyprinidae</taxon>
        <taxon>Labeoninae</taxon>
        <taxon>Labeonini</taxon>
        <taxon>Cirrhinus</taxon>
    </lineage>
</organism>
<feature type="compositionally biased region" description="Polar residues" evidence="1">
    <location>
        <begin position="284"/>
        <end position="299"/>
    </location>
</feature>
<sequence length="360" mass="40509">MAFFENTLAGCVPADRQMVDFGDVAVFLKTSYPILQRKLSFGEFVIAFSIYRDILCQAFPESYDSRVPDAVHCAVSLLQGPPPKICLPLAIQACFQDESPYSSYLSSHPNHWSIPRVSGTLHYRRICTMLTLEECKHLMSGTHKEFDEFMESEGDITDGAVSKLREGDLILRCMNTGSLLYHAGIYCGNEEVIEFTAPSGTNWLEKIPVMLFPQRSATVIKESVSHFLNGKFYVFRLRSGIPKEFSTFVRLGMKYNEEYNLYKNNSLHFAMRLLKLETGPLPERTSTSDSKNTRASETQIQIQESTYSEFGILRSPKALGTRHTLDENQLLMSGTNDNVMGGEGNIHSGNNAVIELTDYV</sequence>
<evidence type="ECO:0000313" key="3">
    <source>
        <dbReference type="EMBL" id="KAL1277147.1"/>
    </source>
</evidence>